<dbReference type="Proteomes" id="UP000298663">
    <property type="component" value="Unassembled WGS sequence"/>
</dbReference>
<comment type="caution">
    <text evidence="1">The sequence shown here is derived from an EMBL/GenBank/DDBJ whole genome shotgun (WGS) entry which is preliminary data.</text>
</comment>
<protein>
    <submittedName>
        <fullName evidence="1">Uncharacterized protein</fullName>
    </submittedName>
</protein>
<keyword evidence="2" id="KW-1185">Reference proteome</keyword>
<sequence>MRRWRATHRSIVFTSSHHIKQLLIIYQILWMNSQEQSQAAHCEQKRKEQPDHILRSVHLVEPLNCL</sequence>
<organism evidence="1 2">
    <name type="scientific">Steinernema carpocapsae</name>
    <name type="common">Entomopathogenic nematode</name>
    <dbReference type="NCBI Taxonomy" id="34508"/>
    <lineage>
        <taxon>Eukaryota</taxon>
        <taxon>Metazoa</taxon>
        <taxon>Ecdysozoa</taxon>
        <taxon>Nematoda</taxon>
        <taxon>Chromadorea</taxon>
        <taxon>Rhabditida</taxon>
        <taxon>Tylenchina</taxon>
        <taxon>Panagrolaimomorpha</taxon>
        <taxon>Strongyloidoidea</taxon>
        <taxon>Steinernematidae</taxon>
        <taxon>Steinernema</taxon>
    </lineage>
</organism>
<accession>A0A4U5LTD9</accession>
<proteinExistence type="predicted"/>
<evidence type="ECO:0000313" key="1">
    <source>
        <dbReference type="EMBL" id="TKR59329.1"/>
    </source>
</evidence>
<reference evidence="1 2" key="2">
    <citation type="journal article" date="2019" name="G3 (Bethesda)">
        <title>Hybrid Assembly of the Genome of the Entomopathogenic Nematode Steinernema carpocapsae Identifies the X-Chromosome.</title>
        <authorList>
            <person name="Serra L."/>
            <person name="Macchietto M."/>
            <person name="Macias-Munoz A."/>
            <person name="McGill C.J."/>
            <person name="Rodriguez I.M."/>
            <person name="Rodriguez B."/>
            <person name="Murad R."/>
            <person name="Mortazavi A."/>
        </authorList>
    </citation>
    <scope>NUCLEOTIDE SEQUENCE [LARGE SCALE GENOMIC DNA]</scope>
    <source>
        <strain evidence="1 2">ALL</strain>
    </source>
</reference>
<evidence type="ECO:0000313" key="2">
    <source>
        <dbReference type="Proteomes" id="UP000298663"/>
    </source>
</evidence>
<gene>
    <name evidence="1" type="ORF">L596_029018</name>
</gene>
<dbReference type="AlphaFoldDB" id="A0A4U5LTD9"/>
<name>A0A4U5LTD9_STECR</name>
<dbReference type="EMBL" id="AZBU02000012">
    <property type="protein sequence ID" value="TKR59329.1"/>
    <property type="molecule type" value="Genomic_DNA"/>
</dbReference>
<reference evidence="1 2" key="1">
    <citation type="journal article" date="2015" name="Genome Biol.">
        <title>Comparative genomics of Steinernema reveals deeply conserved gene regulatory networks.</title>
        <authorList>
            <person name="Dillman A.R."/>
            <person name="Macchietto M."/>
            <person name="Porter C.F."/>
            <person name="Rogers A."/>
            <person name="Williams B."/>
            <person name="Antoshechkin I."/>
            <person name="Lee M.M."/>
            <person name="Goodwin Z."/>
            <person name="Lu X."/>
            <person name="Lewis E.E."/>
            <person name="Goodrich-Blair H."/>
            <person name="Stock S.P."/>
            <person name="Adams B.J."/>
            <person name="Sternberg P.W."/>
            <person name="Mortazavi A."/>
        </authorList>
    </citation>
    <scope>NUCLEOTIDE SEQUENCE [LARGE SCALE GENOMIC DNA]</scope>
    <source>
        <strain evidence="1 2">ALL</strain>
    </source>
</reference>